<evidence type="ECO:0000256" key="2">
    <source>
        <dbReference type="SAM" id="MobiDB-lite"/>
    </source>
</evidence>
<proteinExistence type="predicted"/>
<comment type="caution">
    <text evidence="3">The sequence shown here is derived from an EMBL/GenBank/DDBJ whole genome shotgun (WGS) entry which is preliminary data.</text>
</comment>
<evidence type="ECO:0000313" key="4">
    <source>
        <dbReference type="Proteomes" id="UP000663855"/>
    </source>
</evidence>
<reference evidence="3" key="1">
    <citation type="submission" date="2021-02" db="EMBL/GenBank/DDBJ databases">
        <authorList>
            <person name="Nowell W R."/>
        </authorList>
    </citation>
    <scope>NUCLEOTIDE SEQUENCE</scope>
</reference>
<evidence type="ECO:0000256" key="1">
    <source>
        <dbReference type="SAM" id="Coils"/>
    </source>
</evidence>
<gene>
    <name evidence="3" type="ORF">CJN711_LOCUS25455</name>
</gene>
<protein>
    <recommendedName>
        <fullName evidence="5">BEN domain-containing protein</fullName>
    </recommendedName>
</protein>
<organism evidence="3 4">
    <name type="scientific">Rotaria magnacalcarata</name>
    <dbReference type="NCBI Taxonomy" id="392030"/>
    <lineage>
        <taxon>Eukaryota</taxon>
        <taxon>Metazoa</taxon>
        <taxon>Spiralia</taxon>
        <taxon>Gnathifera</taxon>
        <taxon>Rotifera</taxon>
        <taxon>Eurotatoria</taxon>
        <taxon>Bdelloidea</taxon>
        <taxon>Philodinida</taxon>
        <taxon>Philodinidae</taxon>
        <taxon>Rotaria</taxon>
    </lineage>
</organism>
<feature type="coiled-coil region" evidence="1">
    <location>
        <begin position="127"/>
        <end position="154"/>
    </location>
</feature>
<feature type="region of interest" description="Disordered" evidence="2">
    <location>
        <begin position="65"/>
        <end position="90"/>
    </location>
</feature>
<keyword evidence="1" id="KW-0175">Coiled coil</keyword>
<accession>A0A815QSH7</accession>
<feature type="compositionally biased region" description="Polar residues" evidence="2">
    <location>
        <begin position="280"/>
        <end position="302"/>
    </location>
</feature>
<feature type="region of interest" description="Disordered" evidence="2">
    <location>
        <begin position="1"/>
        <end position="29"/>
    </location>
</feature>
<dbReference type="EMBL" id="CAJNOV010011874">
    <property type="protein sequence ID" value="CAF1467332.1"/>
    <property type="molecule type" value="Genomic_DNA"/>
</dbReference>
<evidence type="ECO:0008006" key="5">
    <source>
        <dbReference type="Google" id="ProtNLM"/>
    </source>
</evidence>
<name>A0A815QSH7_9BILA</name>
<feature type="compositionally biased region" description="Low complexity" evidence="2">
    <location>
        <begin position="76"/>
        <end position="85"/>
    </location>
</feature>
<dbReference type="AlphaFoldDB" id="A0A815QSH7"/>
<dbReference type="Proteomes" id="UP000663855">
    <property type="component" value="Unassembled WGS sequence"/>
</dbReference>
<evidence type="ECO:0000313" key="3">
    <source>
        <dbReference type="EMBL" id="CAF1467332.1"/>
    </source>
</evidence>
<sequence length="302" mass="34165">MRAKRRTVNKTKVVDYKENESNGDSVAKNSEAHVVDKARLSIRNSCASTLLNEKENQLVTSIEAVEEEKQPTEGRSNNCSSSSGSSDEDQDIVPLLLKEYESCKGQKRPFQDSVDSNEREKLLDSSMEILGKDVINLKKQCVNLEARLKKLEGEWMPRPQHPEVINYFMNTANILRGVEKNNNDNTNESMEKIIQSLGLDKNLSSKYNKKTATSTARNLMKFLFPNPEPDFTIKNVDQSIIDKIINYTSYSNPNDQSSDAEIRTAIRNYFASLNHHNKGKTNAVSKNINQTSNTNNDQNIIN</sequence>
<feature type="region of interest" description="Disordered" evidence="2">
    <location>
        <begin position="277"/>
        <end position="302"/>
    </location>
</feature>